<evidence type="ECO:0000256" key="1">
    <source>
        <dbReference type="ARBA" id="ARBA00008136"/>
    </source>
</evidence>
<evidence type="ECO:0000256" key="6">
    <source>
        <dbReference type="ARBA" id="ARBA00023125"/>
    </source>
</evidence>
<comment type="similarity">
    <text evidence="1 8">Belongs to the SOS response-associated peptidase family.</text>
</comment>
<keyword evidence="7" id="KW-0456">Lyase</keyword>
<evidence type="ECO:0000256" key="2">
    <source>
        <dbReference type="ARBA" id="ARBA00022670"/>
    </source>
</evidence>
<reference evidence="9 10" key="1">
    <citation type="submission" date="2019-07" db="EMBL/GenBank/DDBJ databases">
        <title>Whole genome shotgun sequence of Pseudonocardia asaccharolytica NBRC 16224.</title>
        <authorList>
            <person name="Hosoyama A."/>
            <person name="Uohara A."/>
            <person name="Ohji S."/>
            <person name="Ichikawa N."/>
        </authorList>
    </citation>
    <scope>NUCLEOTIDE SEQUENCE [LARGE SCALE GENOMIC DNA]</scope>
    <source>
        <strain evidence="9 10">NBRC 16224</strain>
    </source>
</reference>
<protein>
    <recommendedName>
        <fullName evidence="8">Abasic site processing protein</fullName>
        <ecNumber evidence="8">3.4.-.-</ecNumber>
    </recommendedName>
</protein>
<dbReference type="PANTHER" id="PTHR13604:SF0">
    <property type="entry name" value="ABASIC SITE PROCESSING PROTEIN HMCES"/>
    <property type="match status" value="1"/>
</dbReference>
<dbReference type="STRING" id="1123024.GCA_000423625_01499"/>
<dbReference type="InterPro" id="IPR036590">
    <property type="entry name" value="SRAP-like"/>
</dbReference>
<dbReference type="GO" id="GO:0003697">
    <property type="term" value="F:single-stranded DNA binding"/>
    <property type="evidence" value="ECO:0007669"/>
    <property type="project" value="InterPro"/>
</dbReference>
<dbReference type="Proteomes" id="UP000321328">
    <property type="component" value="Unassembled WGS sequence"/>
</dbReference>
<dbReference type="SUPFAM" id="SSF143081">
    <property type="entry name" value="BB1717-like"/>
    <property type="match status" value="1"/>
</dbReference>
<evidence type="ECO:0000256" key="8">
    <source>
        <dbReference type="RuleBase" id="RU364100"/>
    </source>
</evidence>
<evidence type="ECO:0000256" key="5">
    <source>
        <dbReference type="ARBA" id="ARBA00023124"/>
    </source>
</evidence>
<dbReference type="EC" id="3.4.-.-" evidence="8"/>
<dbReference type="EMBL" id="BJVI01000089">
    <property type="protein sequence ID" value="GEL20753.1"/>
    <property type="molecule type" value="Genomic_DNA"/>
</dbReference>
<gene>
    <name evidence="9" type="ORF">PA7_45900</name>
</gene>
<dbReference type="InterPro" id="IPR003738">
    <property type="entry name" value="SRAP"/>
</dbReference>
<dbReference type="GO" id="GO:0008233">
    <property type="term" value="F:peptidase activity"/>
    <property type="evidence" value="ECO:0007669"/>
    <property type="project" value="UniProtKB-KW"/>
</dbReference>
<dbReference type="Pfam" id="PF02586">
    <property type="entry name" value="SRAP"/>
    <property type="match status" value="1"/>
</dbReference>
<dbReference type="GO" id="GO:0106300">
    <property type="term" value="P:protein-DNA covalent cross-linking repair"/>
    <property type="evidence" value="ECO:0007669"/>
    <property type="project" value="InterPro"/>
</dbReference>
<dbReference type="GO" id="GO:0006508">
    <property type="term" value="P:proteolysis"/>
    <property type="evidence" value="ECO:0007669"/>
    <property type="project" value="UniProtKB-KW"/>
</dbReference>
<evidence type="ECO:0000256" key="4">
    <source>
        <dbReference type="ARBA" id="ARBA00022801"/>
    </source>
</evidence>
<proteinExistence type="inferred from homology"/>
<dbReference type="PANTHER" id="PTHR13604">
    <property type="entry name" value="DC12-RELATED"/>
    <property type="match status" value="1"/>
</dbReference>
<keyword evidence="3" id="KW-0227">DNA damage</keyword>
<keyword evidence="5" id="KW-0190">Covalent protein-DNA linkage</keyword>
<accession>A0A511D8L4</accession>
<dbReference type="AlphaFoldDB" id="A0A511D8L4"/>
<name>A0A511D8L4_9PSEU</name>
<evidence type="ECO:0000313" key="9">
    <source>
        <dbReference type="EMBL" id="GEL20753.1"/>
    </source>
</evidence>
<comment type="caution">
    <text evidence="9">The sequence shown here is derived from an EMBL/GenBank/DDBJ whole genome shotgun (WGS) entry which is preliminary data.</text>
</comment>
<evidence type="ECO:0000313" key="10">
    <source>
        <dbReference type="Proteomes" id="UP000321328"/>
    </source>
</evidence>
<evidence type="ECO:0000256" key="3">
    <source>
        <dbReference type="ARBA" id="ARBA00022763"/>
    </source>
</evidence>
<keyword evidence="10" id="KW-1185">Reference proteome</keyword>
<dbReference type="GO" id="GO:0016829">
    <property type="term" value="F:lyase activity"/>
    <property type="evidence" value="ECO:0007669"/>
    <property type="project" value="UniProtKB-KW"/>
</dbReference>
<sequence>MVGMCGRYASTKAPADLADEFRAVDATEGEGRPDFNVAPTKQIYTVVERHPRDADGNPDPSTTERTLRRMRWGLVPSWAKDPSSGARMINARSETAAQKPAFRRALAARRCLLPADGWFEWQRRDTRAGKTKQPYFTHYRDGSSVALAGVWEFWRPKHDLDGKYPDGLVTAAVLTTEAVGPLAQVHDRMPLVLPPDAWADWLDPDADVSAESVARLLAPPAPELIARMELRPVSSRVNSVRNNDPELLEALPPEQVAEPLQLDLLNSGGSSPE</sequence>
<keyword evidence="2 8" id="KW-0645">Protease</keyword>
<keyword evidence="4 8" id="KW-0378">Hydrolase</keyword>
<evidence type="ECO:0000256" key="7">
    <source>
        <dbReference type="ARBA" id="ARBA00023239"/>
    </source>
</evidence>
<organism evidence="9 10">
    <name type="scientific">Pseudonocardia asaccharolytica DSM 44247 = NBRC 16224</name>
    <dbReference type="NCBI Taxonomy" id="1123024"/>
    <lineage>
        <taxon>Bacteria</taxon>
        <taxon>Bacillati</taxon>
        <taxon>Actinomycetota</taxon>
        <taxon>Actinomycetes</taxon>
        <taxon>Pseudonocardiales</taxon>
        <taxon>Pseudonocardiaceae</taxon>
        <taxon>Pseudonocardia</taxon>
    </lineage>
</organism>
<keyword evidence="6" id="KW-0238">DNA-binding</keyword>
<dbReference type="Gene3D" id="3.90.1680.10">
    <property type="entry name" value="SOS response associated peptidase-like"/>
    <property type="match status" value="1"/>
</dbReference>